<dbReference type="Gene3D" id="1.20.1070.10">
    <property type="entry name" value="Rhodopsin 7-helix transmembrane proteins"/>
    <property type="match status" value="1"/>
</dbReference>
<gene>
    <name evidence="7" type="ORF">CBOVIS_LOCUS8620</name>
</gene>
<feature type="domain" description="G-protein coupled receptors family 1 profile" evidence="6">
    <location>
        <begin position="69"/>
        <end position="213"/>
    </location>
</feature>
<protein>
    <recommendedName>
        <fullName evidence="6">G-protein coupled receptors family 1 profile domain-containing protein</fullName>
    </recommendedName>
</protein>
<dbReference type="InterPro" id="IPR053071">
    <property type="entry name" value="GPCR1-related_rcpt"/>
</dbReference>
<evidence type="ECO:0000313" key="7">
    <source>
        <dbReference type="EMBL" id="CAB3406561.1"/>
    </source>
</evidence>
<evidence type="ECO:0000256" key="3">
    <source>
        <dbReference type="ARBA" id="ARBA00022989"/>
    </source>
</evidence>
<feature type="transmembrane region" description="Helical" evidence="5">
    <location>
        <begin position="53"/>
        <end position="78"/>
    </location>
</feature>
<sequence>MSSTLERCDPKAYDGVIPNCSDVYAVYDAYTKACIPAQVIQFEDQENEVKMQIIYGIILPILAVLVVCSNSIVIVVLSQQKSKRASVEPLLYMAIYSLLMAISPLPFTIYYYNLSHHLDFNQTLFMCYLQKVCMEILPFFFNTLVTLFTIMLGIQRFIAVQYPLQSIRWCTPRKVRNTSKILLLVAIFLTAIHSIYDVRLIYHFCIQYGSDSF</sequence>
<dbReference type="AlphaFoldDB" id="A0A8S1F2B7"/>
<dbReference type="GO" id="GO:0016020">
    <property type="term" value="C:membrane"/>
    <property type="evidence" value="ECO:0007669"/>
    <property type="project" value="UniProtKB-SubCell"/>
</dbReference>
<keyword evidence="4 5" id="KW-0472">Membrane</keyword>
<feature type="transmembrane region" description="Helical" evidence="5">
    <location>
        <begin position="181"/>
        <end position="202"/>
    </location>
</feature>
<dbReference type="Proteomes" id="UP000494206">
    <property type="component" value="Unassembled WGS sequence"/>
</dbReference>
<dbReference type="PANTHER" id="PTHR47023:SF3">
    <property type="entry name" value="G-PROTEIN COUPLED RECEPTORS FAMILY 1 PROFILE DOMAIN-CONTAINING PROTEIN"/>
    <property type="match status" value="1"/>
</dbReference>
<reference evidence="7 8" key="1">
    <citation type="submission" date="2020-04" db="EMBL/GenBank/DDBJ databases">
        <authorList>
            <person name="Laetsch R D."/>
            <person name="Stevens L."/>
            <person name="Kumar S."/>
            <person name="Blaxter L. M."/>
        </authorList>
    </citation>
    <scope>NUCLEOTIDE SEQUENCE [LARGE SCALE GENOMIC DNA]</scope>
</reference>
<dbReference type="InterPro" id="IPR017452">
    <property type="entry name" value="GPCR_Rhodpsn_7TM"/>
</dbReference>
<proteinExistence type="predicted"/>
<feature type="transmembrane region" description="Helical" evidence="5">
    <location>
        <begin position="139"/>
        <end position="160"/>
    </location>
</feature>
<organism evidence="7 8">
    <name type="scientific">Caenorhabditis bovis</name>
    <dbReference type="NCBI Taxonomy" id="2654633"/>
    <lineage>
        <taxon>Eukaryota</taxon>
        <taxon>Metazoa</taxon>
        <taxon>Ecdysozoa</taxon>
        <taxon>Nematoda</taxon>
        <taxon>Chromadorea</taxon>
        <taxon>Rhabditida</taxon>
        <taxon>Rhabditina</taxon>
        <taxon>Rhabditomorpha</taxon>
        <taxon>Rhabditoidea</taxon>
        <taxon>Rhabditidae</taxon>
        <taxon>Peloderinae</taxon>
        <taxon>Caenorhabditis</taxon>
    </lineage>
</organism>
<accession>A0A8S1F2B7</accession>
<feature type="transmembrane region" description="Helical" evidence="5">
    <location>
        <begin position="90"/>
        <end position="112"/>
    </location>
</feature>
<evidence type="ECO:0000256" key="1">
    <source>
        <dbReference type="ARBA" id="ARBA00004370"/>
    </source>
</evidence>
<keyword evidence="3 5" id="KW-1133">Transmembrane helix</keyword>
<dbReference type="OrthoDB" id="5871746at2759"/>
<keyword evidence="2 5" id="KW-0812">Transmembrane</keyword>
<name>A0A8S1F2B7_9PELO</name>
<dbReference type="PANTHER" id="PTHR47023">
    <property type="entry name" value="SEX PEPTIDE RECEPTOR"/>
    <property type="match status" value="1"/>
</dbReference>
<comment type="subcellular location">
    <subcellularLocation>
        <location evidence="1">Membrane</location>
    </subcellularLocation>
</comment>
<evidence type="ECO:0000313" key="8">
    <source>
        <dbReference type="Proteomes" id="UP000494206"/>
    </source>
</evidence>
<evidence type="ECO:0000256" key="2">
    <source>
        <dbReference type="ARBA" id="ARBA00022692"/>
    </source>
</evidence>
<evidence type="ECO:0000259" key="6">
    <source>
        <dbReference type="PROSITE" id="PS50262"/>
    </source>
</evidence>
<comment type="caution">
    <text evidence="7">The sequence shown here is derived from an EMBL/GenBank/DDBJ whole genome shotgun (WGS) entry which is preliminary data.</text>
</comment>
<dbReference type="EMBL" id="CADEPM010000005">
    <property type="protein sequence ID" value="CAB3406561.1"/>
    <property type="molecule type" value="Genomic_DNA"/>
</dbReference>
<evidence type="ECO:0000256" key="4">
    <source>
        <dbReference type="ARBA" id="ARBA00023136"/>
    </source>
</evidence>
<keyword evidence="8" id="KW-1185">Reference proteome</keyword>
<dbReference type="PROSITE" id="PS50262">
    <property type="entry name" value="G_PROTEIN_RECEP_F1_2"/>
    <property type="match status" value="1"/>
</dbReference>
<dbReference type="SUPFAM" id="SSF81321">
    <property type="entry name" value="Family A G protein-coupled receptor-like"/>
    <property type="match status" value="1"/>
</dbReference>
<evidence type="ECO:0000256" key="5">
    <source>
        <dbReference type="SAM" id="Phobius"/>
    </source>
</evidence>